<dbReference type="Gene3D" id="3.10.150.10">
    <property type="entry name" value="DNA Polymerase III, subunit A, domain 2"/>
    <property type="match status" value="1"/>
</dbReference>
<dbReference type="RefSeq" id="YP_009303440.1">
    <property type="nucleotide sequence ID" value="NC_031255.2"/>
</dbReference>
<dbReference type="SUPFAM" id="SSF46785">
    <property type="entry name" value="Winged helix' DNA-binding domain"/>
    <property type="match status" value="1"/>
</dbReference>
<accession>A0A142KA45</accession>
<protein>
    <submittedName>
        <fullName evidence="2">FtsK-like DNA translocase</fullName>
    </submittedName>
</protein>
<dbReference type="InterPro" id="IPR036390">
    <property type="entry name" value="WH_DNA-bd_sf"/>
</dbReference>
<reference evidence="2" key="1">
    <citation type="submission" date="2018-02" db="EMBL/GenBank/DDBJ databases">
        <authorList>
            <person name="Arnold Z.M."/>
            <person name="Basina A."/>
            <person name="Iyer A.M."/>
            <person name="Stoner T.H."/>
            <person name="Kasturiarachi N.S."/>
            <person name="Pressimone C.A."/>
            <person name="Schiebel J.G."/>
            <person name="Furbee E.C."/>
            <person name="Grubb S.R."/>
            <person name="Warner M.H."/>
            <person name="Montgomery M.T."/>
            <person name="Garlena R.A."/>
            <person name="Russell D.A."/>
            <person name="Pope W.H."/>
            <person name="Jacobs-Sera D."/>
            <person name="Hendrix R.W."/>
            <person name="Hatfull G.F."/>
        </authorList>
    </citation>
    <scope>NUCLEOTIDE SEQUENCE</scope>
</reference>
<gene>
    <name evidence="2" type="primary">57</name>
    <name evidence="2" type="ORF">SEA_SCHNABELTIER_57</name>
</gene>
<dbReference type="KEGG" id="vg:29124587"/>
<dbReference type="Gene3D" id="1.10.10.10">
    <property type="entry name" value="Winged helix-like DNA-binding domain superfamily/Winged helix DNA-binding domain"/>
    <property type="match status" value="1"/>
</dbReference>
<dbReference type="Proteomes" id="UP000204094">
    <property type="component" value="Segment"/>
</dbReference>
<evidence type="ECO:0000313" key="3">
    <source>
        <dbReference type="Proteomes" id="UP000204094"/>
    </source>
</evidence>
<dbReference type="PANTHER" id="PTHR22683:SF41">
    <property type="entry name" value="DNA TRANSLOCASE FTSK"/>
    <property type="match status" value="1"/>
</dbReference>
<feature type="domain" description="FtsK gamma" evidence="1">
    <location>
        <begin position="265"/>
        <end position="330"/>
    </location>
</feature>
<dbReference type="InterPro" id="IPR036388">
    <property type="entry name" value="WH-like_DNA-bd_sf"/>
</dbReference>
<dbReference type="OrthoDB" id="5227at10239"/>
<proteinExistence type="predicted"/>
<name>A0A142KA45_9CAUD</name>
<dbReference type="InterPro" id="IPR050206">
    <property type="entry name" value="FtsK/SpoIIIE/SftA"/>
</dbReference>
<evidence type="ECO:0000259" key="1">
    <source>
        <dbReference type="SMART" id="SM00843"/>
    </source>
</evidence>
<keyword evidence="3" id="KW-1185">Reference proteome</keyword>
<dbReference type="PANTHER" id="PTHR22683">
    <property type="entry name" value="SPORULATION PROTEIN RELATED"/>
    <property type="match status" value="1"/>
</dbReference>
<dbReference type="Pfam" id="PF09397">
    <property type="entry name" value="FtsK_gamma"/>
    <property type="match status" value="1"/>
</dbReference>
<dbReference type="InterPro" id="IPR018541">
    <property type="entry name" value="Ftsk_gamma"/>
</dbReference>
<sequence length="346" mass="37647">MSTLMSFTVGTKDFRRALQSALPHLGRDEELPALCRARCYVDSNNVTVAGTDRYTAALSLASVWDIDTDDPVDGVVDLSLSDIAKILAVFRAGKDKDDDDAPAYQLRLELRAGRDDQPLLRVTDCSGLIDGEHLELPATPVDENFPDLPKMFARYLSEPAGVLDTFAVSGTLVGRMQVAAKVYNDVLVMSTGQRATSPIVVRCGESFLSLVMPWRQPEEVEQRHAAWQNAWERRLPPPHDVADVDKMLDLKTASGVFLGGAQSKPDEPEALLVDAARLVIETQFASGSMLQRKLHIGYARAGRLLDELEALDIVGPAQGSKAREVLVAAAEVNQIVENINAGGDPE</sequence>
<organism evidence="2 3">
    <name type="scientific">Gordonia phage Schnabeltier</name>
    <dbReference type="NCBI Taxonomy" id="1821561"/>
    <lineage>
        <taxon>Viruses</taxon>
        <taxon>Duplodnaviria</taxon>
        <taxon>Heunggongvirae</taxon>
        <taxon>Uroviricota</taxon>
        <taxon>Caudoviricetes</taxon>
        <taxon>Schnabeltiervirus</taxon>
        <taxon>Schnabeltiervirus schnabeltier</taxon>
    </lineage>
</organism>
<dbReference type="SMART" id="SM00843">
    <property type="entry name" value="Ftsk_gamma"/>
    <property type="match status" value="1"/>
</dbReference>
<evidence type="ECO:0000313" key="2">
    <source>
        <dbReference type="EMBL" id="AMS02978.1"/>
    </source>
</evidence>
<dbReference type="EMBL" id="KU963252">
    <property type="protein sequence ID" value="AMS02978.1"/>
    <property type="molecule type" value="Genomic_DNA"/>
</dbReference>
<dbReference type="GeneID" id="29124587"/>